<reference evidence="2 3" key="1">
    <citation type="submission" date="2019-03" db="EMBL/GenBank/DDBJ databases">
        <title>Primorskyibacter sp. SS33 isolated from sediments.</title>
        <authorList>
            <person name="Xunke S."/>
        </authorList>
    </citation>
    <scope>NUCLEOTIDE SEQUENCE [LARGE SCALE GENOMIC DNA]</scope>
    <source>
        <strain evidence="2 3">SS33</strain>
    </source>
</reference>
<evidence type="ECO:0000313" key="3">
    <source>
        <dbReference type="Proteomes" id="UP000295701"/>
    </source>
</evidence>
<dbReference type="OrthoDB" id="8453810at2"/>
<comment type="caution">
    <text evidence="2">The sequence shown here is derived from an EMBL/GenBank/DDBJ whole genome shotgun (WGS) entry which is preliminary data.</text>
</comment>
<sequence length="82" mass="8745">MIDEISTPVSGPNPLCPNKMSARARLAELGRILAVGVIRLNAENARSLSDEGGDSFVDFSPRTSGGRRAKRIRIGGIHEASQ</sequence>
<protein>
    <submittedName>
        <fullName evidence="2">Uncharacterized protein</fullName>
    </submittedName>
</protein>
<keyword evidence="3" id="KW-1185">Reference proteome</keyword>
<name>A0A4R6AJ54_9RHOB</name>
<dbReference type="Proteomes" id="UP000295701">
    <property type="component" value="Unassembled WGS sequence"/>
</dbReference>
<dbReference type="AlphaFoldDB" id="A0A4R6AJ54"/>
<proteinExistence type="predicted"/>
<accession>A0A4R6AJ54</accession>
<dbReference type="RefSeq" id="WP_133395109.1">
    <property type="nucleotide sequence ID" value="NZ_SNAA01000001.1"/>
</dbReference>
<evidence type="ECO:0000256" key="1">
    <source>
        <dbReference type="SAM" id="MobiDB-lite"/>
    </source>
</evidence>
<dbReference type="EMBL" id="SNAA01000001">
    <property type="protein sequence ID" value="TDL84000.1"/>
    <property type="molecule type" value="Genomic_DNA"/>
</dbReference>
<feature type="region of interest" description="Disordered" evidence="1">
    <location>
        <begin position="48"/>
        <end position="82"/>
    </location>
</feature>
<organism evidence="2 3">
    <name type="scientific">Palleronia sediminis</name>
    <dbReference type="NCBI Taxonomy" id="2547833"/>
    <lineage>
        <taxon>Bacteria</taxon>
        <taxon>Pseudomonadati</taxon>
        <taxon>Pseudomonadota</taxon>
        <taxon>Alphaproteobacteria</taxon>
        <taxon>Rhodobacterales</taxon>
        <taxon>Roseobacteraceae</taxon>
        <taxon>Palleronia</taxon>
    </lineage>
</organism>
<gene>
    <name evidence="2" type="ORF">E2L08_00560</name>
</gene>
<evidence type="ECO:0000313" key="2">
    <source>
        <dbReference type="EMBL" id="TDL84000.1"/>
    </source>
</evidence>